<accession>A0A1S6IYI8</accession>
<dbReference type="STRING" id="1833852.B0537_12575"/>
<sequence length="109" mass="12704">MKIPVLDYLLPNPIEEITFDEEQSKFLLNQEEQNKYQQLEQTYESLRRQLAELAATHDGPISELISRYEDVINNLNALTMTATFREGLHKGFRLAQFFLQDICQSKPKG</sequence>
<proteinExistence type="predicted"/>
<evidence type="ECO:0000256" key="1">
    <source>
        <dbReference type="SAM" id="Coils"/>
    </source>
</evidence>
<feature type="coiled-coil region" evidence="1">
    <location>
        <begin position="29"/>
        <end position="56"/>
    </location>
</feature>
<protein>
    <submittedName>
        <fullName evidence="2">Uncharacterized protein</fullName>
    </submittedName>
</protein>
<dbReference type="AlphaFoldDB" id="A0A1S6IYI8"/>
<keyword evidence="3" id="KW-1185">Reference proteome</keyword>
<name>A0A1S6IYI8_9FIRM</name>
<evidence type="ECO:0000313" key="2">
    <source>
        <dbReference type="EMBL" id="AQS59844.1"/>
    </source>
</evidence>
<dbReference type="EMBL" id="CP019698">
    <property type="protein sequence ID" value="AQS59844.1"/>
    <property type="molecule type" value="Genomic_DNA"/>
</dbReference>
<evidence type="ECO:0000313" key="3">
    <source>
        <dbReference type="Proteomes" id="UP000189464"/>
    </source>
</evidence>
<dbReference type="OrthoDB" id="9942743at2"/>
<gene>
    <name evidence="2" type="ORF">B0537_12575</name>
</gene>
<dbReference type="RefSeq" id="WP_077714887.1">
    <property type="nucleotide sequence ID" value="NZ_CP019698.1"/>
</dbReference>
<keyword evidence="1" id="KW-0175">Coiled coil</keyword>
<dbReference type="KEGG" id="dfg:B0537_12575"/>
<reference evidence="2 3" key="1">
    <citation type="journal article" date="2016" name="Int. J. Syst. Evol. Microbiol.">
        <title>Desulfotomaculum ferrireducens sp. nov., a moderately thermophilic sulfate-reducing and dissimilatory Fe(III)-reducing bacterium isolated from compost.</title>
        <authorList>
            <person name="Yang G."/>
            <person name="Guo J."/>
            <person name="Zhuang L."/>
            <person name="Yuan Y."/>
            <person name="Zhou S."/>
        </authorList>
    </citation>
    <scope>NUCLEOTIDE SEQUENCE [LARGE SCALE GENOMIC DNA]</scope>
    <source>
        <strain evidence="2 3">GSS09</strain>
    </source>
</reference>
<organism evidence="2 3">
    <name type="scientific">Desulforamulus ferrireducens</name>
    <dbReference type="NCBI Taxonomy" id="1833852"/>
    <lineage>
        <taxon>Bacteria</taxon>
        <taxon>Bacillati</taxon>
        <taxon>Bacillota</taxon>
        <taxon>Clostridia</taxon>
        <taxon>Eubacteriales</taxon>
        <taxon>Peptococcaceae</taxon>
        <taxon>Desulforamulus</taxon>
    </lineage>
</organism>
<dbReference type="Proteomes" id="UP000189464">
    <property type="component" value="Chromosome"/>
</dbReference>